<reference evidence="5" key="1">
    <citation type="submission" date="2015-08" db="UniProtKB">
        <authorList>
            <consortium name="WormBaseParasite"/>
        </authorList>
    </citation>
    <scope>IDENTIFICATION</scope>
</reference>
<keyword evidence="4" id="KW-1185">Reference proteome</keyword>
<dbReference type="GO" id="GO:0042026">
    <property type="term" value="P:protein refolding"/>
    <property type="evidence" value="ECO:0007669"/>
    <property type="project" value="TreeGrafter"/>
</dbReference>
<evidence type="ECO:0000256" key="1">
    <source>
        <dbReference type="PROSITE-ProRule" id="PRU00285"/>
    </source>
</evidence>
<dbReference type="GO" id="GO:0005737">
    <property type="term" value="C:cytoplasm"/>
    <property type="evidence" value="ECO:0007669"/>
    <property type="project" value="TreeGrafter"/>
</dbReference>
<sequence>MSASDSKLVWDWPLSHTEDGVFTSREIDGKVGIVVDCKIFKDKEVKVIVDKDKIDIHCLHEEVEKSGLICKREISRCYRLPPSLDPKTVKHSLKNGELIITVEKKA</sequence>
<dbReference type="AlphaFoldDB" id="A0A0K0DVE0"/>
<dbReference type="GO" id="GO:0005634">
    <property type="term" value="C:nucleus"/>
    <property type="evidence" value="ECO:0007669"/>
    <property type="project" value="TreeGrafter"/>
</dbReference>
<evidence type="ECO:0000313" key="5">
    <source>
        <dbReference type="WBParaSite" id="SSTP_0000120600.1"/>
    </source>
</evidence>
<dbReference type="CDD" id="cd06526">
    <property type="entry name" value="metazoan_ACD"/>
    <property type="match status" value="1"/>
</dbReference>
<proteinExistence type="inferred from homology"/>
<dbReference type="InterPro" id="IPR002068">
    <property type="entry name" value="A-crystallin/Hsp20_dom"/>
</dbReference>
<dbReference type="SUPFAM" id="SSF49764">
    <property type="entry name" value="HSP20-like chaperones"/>
    <property type="match status" value="1"/>
</dbReference>
<dbReference type="WBParaSite" id="SSTP_0000120600.1">
    <property type="protein sequence ID" value="SSTP_0000120600.1"/>
    <property type="gene ID" value="SSTP_0000120600"/>
</dbReference>
<evidence type="ECO:0000313" key="4">
    <source>
        <dbReference type="Proteomes" id="UP000035681"/>
    </source>
</evidence>
<feature type="domain" description="SHSP" evidence="3">
    <location>
        <begin position="12"/>
        <end position="106"/>
    </location>
</feature>
<dbReference type="GO" id="GO:0051082">
    <property type="term" value="F:unfolded protein binding"/>
    <property type="evidence" value="ECO:0007669"/>
    <property type="project" value="TreeGrafter"/>
</dbReference>
<evidence type="ECO:0000259" key="3">
    <source>
        <dbReference type="PROSITE" id="PS01031"/>
    </source>
</evidence>
<dbReference type="PANTHER" id="PTHR45640:SF35">
    <property type="entry name" value="HEAT SHOCK PROTEIN HSP-12.2"/>
    <property type="match status" value="1"/>
</dbReference>
<protein>
    <submittedName>
        <fullName evidence="5 6">SHSP domain-containing protein</fullName>
    </submittedName>
</protein>
<dbReference type="PANTHER" id="PTHR45640">
    <property type="entry name" value="HEAT SHOCK PROTEIN HSP-12.2-RELATED"/>
    <property type="match status" value="1"/>
</dbReference>
<dbReference type="PROSITE" id="PS01031">
    <property type="entry name" value="SHSP"/>
    <property type="match status" value="1"/>
</dbReference>
<dbReference type="InterPro" id="IPR001436">
    <property type="entry name" value="Alpha-crystallin/sHSP_animal"/>
</dbReference>
<name>A0A0K0DVE0_STRER</name>
<dbReference type="Proteomes" id="UP000035681">
    <property type="component" value="Unplaced"/>
</dbReference>
<dbReference type="WBParaSite" id="TCONS_00006012.p1">
    <property type="protein sequence ID" value="TCONS_00006012.p1"/>
    <property type="gene ID" value="XLOC_004204"/>
</dbReference>
<dbReference type="Gene3D" id="2.60.40.790">
    <property type="match status" value="1"/>
</dbReference>
<dbReference type="GO" id="GO:0009408">
    <property type="term" value="P:response to heat"/>
    <property type="evidence" value="ECO:0007669"/>
    <property type="project" value="TreeGrafter"/>
</dbReference>
<organism evidence="5">
    <name type="scientific">Strongyloides stercoralis</name>
    <name type="common">Threadworm</name>
    <dbReference type="NCBI Taxonomy" id="6248"/>
    <lineage>
        <taxon>Eukaryota</taxon>
        <taxon>Metazoa</taxon>
        <taxon>Ecdysozoa</taxon>
        <taxon>Nematoda</taxon>
        <taxon>Chromadorea</taxon>
        <taxon>Rhabditida</taxon>
        <taxon>Tylenchina</taxon>
        <taxon>Panagrolaimomorpha</taxon>
        <taxon>Strongyloidoidea</taxon>
        <taxon>Strongyloididae</taxon>
        <taxon>Strongyloides</taxon>
    </lineage>
</organism>
<evidence type="ECO:0000313" key="6">
    <source>
        <dbReference type="WBParaSite" id="TCONS_00006012.p1"/>
    </source>
</evidence>
<dbReference type="STRING" id="6248.A0A0K0DVE0"/>
<comment type="similarity">
    <text evidence="1 2">Belongs to the small heat shock protein (HSP20) family.</text>
</comment>
<accession>A0A0K0DVE0</accession>
<evidence type="ECO:0000256" key="2">
    <source>
        <dbReference type="RuleBase" id="RU003616"/>
    </source>
</evidence>
<dbReference type="Pfam" id="PF00011">
    <property type="entry name" value="HSP20"/>
    <property type="match status" value="1"/>
</dbReference>
<dbReference type="InterPro" id="IPR008978">
    <property type="entry name" value="HSP20-like_chaperone"/>
</dbReference>